<feature type="region of interest" description="Disordered" evidence="1">
    <location>
        <begin position="102"/>
        <end position="152"/>
    </location>
</feature>
<feature type="region of interest" description="Disordered" evidence="1">
    <location>
        <begin position="1"/>
        <end position="48"/>
    </location>
</feature>
<keyword evidence="3" id="KW-1185">Reference proteome</keyword>
<dbReference type="RefSeq" id="XP_062713308.1">
    <property type="nucleotide sequence ID" value="XM_062857324.1"/>
</dbReference>
<protein>
    <recommendedName>
        <fullName evidence="4">C2H2-type domain-containing protein</fullName>
    </recommendedName>
</protein>
<feature type="region of interest" description="Disordered" evidence="1">
    <location>
        <begin position="229"/>
        <end position="256"/>
    </location>
</feature>
<sequence>MDNLRSHSSGSNNTSNSISSSNNNNSNSNSSGSNSSSNNNTNNGNSAIASVHTSSFTRIRSTTRSTMAKATAVRVSTGKKFSQLLIITPAVAIDNNNDGGYNGPFTSHDSGCGSSGAGSDASLDESDGGNPERIRSAAGDRKNNNDKSNRLKLLPKAARQHIVTKVSSVSMGGCGGGGGGGRDGSATQSWRWCSIICSAVRCFRAATHTRQHFGTIHYTANAGTVDADLGPGERSSVRNPLTSGRIGSGGRSSSRFSSSHIYEYTIKSYRSSPNDHDLINNNSGNHSGGGGDSTDRSNIMYKL</sequence>
<reference evidence="2" key="2">
    <citation type="submission" date="2025-05" db="UniProtKB">
        <authorList>
            <consortium name="EnsemblMetazoa"/>
        </authorList>
    </citation>
    <scope>IDENTIFICATION</scope>
    <source>
        <strain evidence="2">Foshan</strain>
    </source>
</reference>
<dbReference type="Proteomes" id="UP000069940">
    <property type="component" value="Unassembled WGS sequence"/>
</dbReference>
<evidence type="ECO:0000313" key="3">
    <source>
        <dbReference type="Proteomes" id="UP000069940"/>
    </source>
</evidence>
<organism evidence="2 3">
    <name type="scientific">Aedes albopictus</name>
    <name type="common">Asian tiger mosquito</name>
    <name type="synonym">Stegomyia albopicta</name>
    <dbReference type="NCBI Taxonomy" id="7160"/>
    <lineage>
        <taxon>Eukaryota</taxon>
        <taxon>Metazoa</taxon>
        <taxon>Ecdysozoa</taxon>
        <taxon>Arthropoda</taxon>
        <taxon>Hexapoda</taxon>
        <taxon>Insecta</taxon>
        <taxon>Pterygota</taxon>
        <taxon>Neoptera</taxon>
        <taxon>Endopterygota</taxon>
        <taxon>Diptera</taxon>
        <taxon>Nematocera</taxon>
        <taxon>Culicoidea</taxon>
        <taxon>Culicidae</taxon>
        <taxon>Culicinae</taxon>
        <taxon>Aedini</taxon>
        <taxon>Aedes</taxon>
        <taxon>Stegomyia</taxon>
    </lineage>
</organism>
<evidence type="ECO:0000256" key="1">
    <source>
        <dbReference type="SAM" id="MobiDB-lite"/>
    </source>
</evidence>
<feature type="compositionally biased region" description="Low complexity" evidence="1">
    <location>
        <begin position="109"/>
        <end position="121"/>
    </location>
</feature>
<feature type="region of interest" description="Disordered" evidence="1">
    <location>
        <begin position="273"/>
        <end position="303"/>
    </location>
</feature>
<dbReference type="GeneID" id="134290249"/>
<feature type="compositionally biased region" description="Low complexity" evidence="1">
    <location>
        <begin position="8"/>
        <end position="48"/>
    </location>
</feature>
<feature type="compositionally biased region" description="Basic and acidic residues" evidence="1">
    <location>
        <begin position="130"/>
        <end position="149"/>
    </location>
</feature>
<reference evidence="3" key="1">
    <citation type="journal article" date="2015" name="Proc. Natl. Acad. Sci. U.S.A.">
        <title>Genome sequence of the Asian Tiger mosquito, Aedes albopictus, reveals insights into its biology, genetics, and evolution.</title>
        <authorList>
            <person name="Chen X.G."/>
            <person name="Jiang X."/>
            <person name="Gu J."/>
            <person name="Xu M."/>
            <person name="Wu Y."/>
            <person name="Deng Y."/>
            <person name="Zhang C."/>
            <person name="Bonizzoni M."/>
            <person name="Dermauw W."/>
            <person name="Vontas J."/>
            <person name="Armbruster P."/>
            <person name="Huang X."/>
            <person name="Yang Y."/>
            <person name="Zhang H."/>
            <person name="He W."/>
            <person name="Peng H."/>
            <person name="Liu Y."/>
            <person name="Wu K."/>
            <person name="Chen J."/>
            <person name="Lirakis M."/>
            <person name="Topalis P."/>
            <person name="Van Leeuwen T."/>
            <person name="Hall A.B."/>
            <person name="Jiang X."/>
            <person name="Thorpe C."/>
            <person name="Mueller R.L."/>
            <person name="Sun C."/>
            <person name="Waterhouse R.M."/>
            <person name="Yan G."/>
            <person name="Tu Z.J."/>
            <person name="Fang X."/>
            <person name="James A.A."/>
        </authorList>
    </citation>
    <scope>NUCLEOTIDE SEQUENCE [LARGE SCALE GENOMIC DNA]</scope>
    <source>
        <strain evidence="3">Foshan</strain>
    </source>
</reference>
<proteinExistence type="predicted"/>
<name>A0ABM1Y1G1_AEDAL</name>
<evidence type="ECO:0008006" key="4">
    <source>
        <dbReference type="Google" id="ProtNLM"/>
    </source>
</evidence>
<dbReference type="EnsemblMetazoa" id="AALFPA23_004808.R5969">
    <property type="protein sequence ID" value="AALFPA23_004808.P5969"/>
    <property type="gene ID" value="AALFPA23_004808"/>
</dbReference>
<accession>A0ABM1Y1G1</accession>
<evidence type="ECO:0000313" key="2">
    <source>
        <dbReference type="EnsemblMetazoa" id="AALFPA23_004808.P5969"/>
    </source>
</evidence>